<evidence type="ECO:0000313" key="1">
    <source>
        <dbReference type="EMBL" id="OOV87771.1"/>
    </source>
</evidence>
<name>A0A1T1HD38_OCELI</name>
<dbReference type="InterPro" id="IPR010263">
    <property type="entry name" value="T6SS_TssK"/>
</dbReference>
<reference evidence="1" key="1">
    <citation type="submission" date="2017-02" db="EMBL/GenBank/DDBJ databases">
        <title>Draft Genome Sequence of the Salt Water Bacterium Oceanospirillum linum ATCC 11336.</title>
        <authorList>
            <person name="Trachtenberg A.M."/>
            <person name="Carney J.G."/>
            <person name="Linnane J.D."/>
            <person name="Rheaume B.A."/>
            <person name="Pitts N.L."/>
            <person name="Mykles D.L."/>
            <person name="Maclea K.S."/>
        </authorList>
    </citation>
    <scope>NUCLEOTIDE SEQUENCE [LARGE SCALE GENOMIC DNA]</scope>
    <source>
        <strain evidence="1">ATCC 11336</strain>
    </source>
</reference>
<dbReference type="PANTHER" id="PTHR35566:SF1">
    <property type="entry name" value="TYPE VI SECRETION SYSTEM BASEPLATE COMPONENT TSSK1"/>
    <property type="match status" value="1"/>
</dbReference>
<proteinExistence type="predicted"/>
<comment type="caution">
    <text evidence="1">The sequence shown here is derived from an EMBL/GenBank/DDBJ whole genome shotgun (WGS) entry which is preliminary data.</text>
</comment>
<dbReference type="RefSeq" id="WP_078319116.1">
    <property type="nucleotide sequence ID" value="NZ_FXTS01000002.1"/>
</dbReference>
<organism evidence="1 2">
    <name type="scientific">Oceanospirillum linum</name>
    <dbReference type="NCBI Taxonomy" id="966"/>
    <lineage>
        <taxon>Bacteria</taxon>
        <taxon>Pseudomonadati</taxon>
        <taxon>Pseudomonadota</taxon>
        <taxon>Gammaproteobacteria</taxon>
        <taxon>Oceanospirillales</taxon>
        <taxon>Oceanospirillaceae</taxon>
        <taxon>Oceanospirillum</taxon>
    </lineage>
</organism>
<protein>
    <submittedName>
        <fullName evidence="1">Type VI secretion system-associated protein</fullName>
    </submittedName>
</protein>
<evidence type="ECO:0000313" key="2">
    <source>
        <dbReference type="Proteomes" id="UP000190064"/>
    </source>
</evidence>
<dbReference type="Pfam" id="PF05936">
    <property type="entry name" value="T6SS_VasE"/>
    <property type="match status" value="1"/>
</dbReference>
<dbReference type="EMBL" id="MTSD02000002">
    <property type="protein sequence ID" value="OOV87771.1"/>
    <property type="molecule type" value="Genomic_DNA"/>
</dbReference>
<dbReference type="NCBIfam" id="TIGR03353">
    <property type="entry name" value="VI_chp_4"/>
    <property type="match status" value="1"/>
</dbReference>
<sequence>MNTNKPLYWHQGLFLQPNHFQYQDAYNEFIQSVIRRTVAPLAWGVASAKVDTTNLDAGQIGFSQLRVLFQDGTLFSFPENARLASRLFDGPAWDDRNKPLRIYLGVKKRNEEPLVQREISGASDNTMNSRFVIDSQSATLSNRYEQAERVEAQVLSLEGKLWFESELDQAVGYDLIPVAQLIRAGDQVKPDENFIAPCITMRGDSNLVELLRSIREEVLSRTRQLEEYKQPATSYTVSEFNPRQMRYRLALQVMVRYVQSLTHILEIPDLPPERAYTCLRELTAELSVFTPLSSATCEIAPENIVLPAYNHLKLGDCFSVAHTLIHRLLNEITISSEAMVSFERLDNASFRGVLDSEMRERKGTYFLILRTVQSQDTWLEDFRRYSKLGAESQVALYQARALPGIGKHLLNSRPEGLPSRPNSHYFSLDVTSSLWHSVESDACLSLIWPGAPEDLKVELVSLRG</sequence>
<keyword evidence="2" id="KW-1185">Reference proteome</keyword>
<dbReference type="Proteomes" id="UP000190064">
    <property type="component" value="Unassembled WGS sequence"/>
</dbReference>
<dbReference type="AlphaFoldDB" id="A0A1T1HD38"/>
<dbReference type="PANTHER" id="PTHR35566">
    <property type="entry name" value="BLR3599 PROTEIN"/>
    <property type="match status" value="1"/>
</dbReference>
<gene>
    <name evidence="1" type="ORF">BTA35_0207120</name>
</gene>
<accession>A0A1T1HD38</accession>
<dbReference type="STRING" id="966.BTA35_0207120"/>